<evidence type="ECO:0000313" key="2">
    <source>
        <dbReference type="Proteomes" id="UP000288805"/>
    </source>
</evidence>
<dbReference type="Proteomes" id="UP000288805">
    <property type="component" value="Unassembled WGS sequence"/>
</dbReference>
<proteinExistence type="predicted"/>
<sequence>MKSPGTEEFRKVGRGVLEGRKCWFAVESKTFEISIEEVQEGGRKFRSECRSNETGRFLLCSKLRALGVSTPALSQGNLGTPNPEKDGCSIKGNEEGKGAVAEVARVKIGEPRDSLWVHEWALERWSLKGGLKISSHAKEVWVKVVGLPLHLWSRDVFKRIGESYGGWWPGIFVGWLICGGKSPLGFLSEWDFQIGDQSWGSEVQVECGKRYRVAAAARGRQARAVEPVSTVSGPRPRTARWEAFKENGRMGSSGAGEWDRSPNPEVSLGDISLRPHGPNFIKPSLSISERLSFSSKALTKPRGGGVGHGGLEHELLAADRELLSSCLKLTDTALLEEASRYPADPKLSFLGARRSLWRGFKWSGRVSGRGDGPDSVASSTD</sequence>
<dbReference type="AlphaFoldDB" id="A0A438DDF5"/>
<evidence type="ECO:0000313" key="1">
    <source>
        <dbReference type="EMBL" id="RVW33468.1"/>
    </source>
</evidence>
<gene>
    <name evidence="1" type="ORF">CK203_096580</name>
</gene>
<name>A0A438DDF5_VITVI</name>
<comment type="caution">
    <text evidence="1">The sequence shown here is derived from an EMBL/GenBank/DDBJ whole genome shotgun (WGS) entry which is preliminary data.</text>
</comment>
<accession>A0A438DDF5</accession>
<organism evidence="1 2">
    <name type="scientific">Vitis vinifera</name>
    <name type="common">Grape</name>
    <dbReference type="NCBI Taxonomy" id="29760"/>
    <lineage>
        <taxon>Eukaryota</taxon>
        <taxon>Viridiplantae</taxon>
        <taxon>Streptophyta</taxon>
        <taxon>Embryophyta</taxon>
        <taxon>Tracheophyta</taxon>
        <taxon>Spermatophyta</taxon>
        <taxon>Magnoliopsida</taxon>
        <taxon>eudicotyledons</taxon>
        <taxon>Gunneridae</taxon>
        <taxon>Pentapetalae</taxon>
        <taxon>rosids</taxon>
        <taxon>Vitales</taxon>
        <taxon>Vitaceae</taxon>
        <taxon>Viteae</taxon>
        <taxon>Vitis</taxon>
    </lineage>
</organism>
<dbReference type="EMBL" id="QGNW01001675">
    <property type="protein sequence ID" value="RVW33468.1"/>
    <property type="molecule type" value="Genomic_DNA"/>
</dbReference>
<protein>
    <submittedName>
        <fullName evidence="1">Uncharacterized protein</fullName>
    </submittedName>
</protein>
<reference evidence="1 2" key="1">
    <citation type="journal article" date="2018" name="PLoS Genet.">
        <title>Population sequencing reveals clonal diversity and ancestral inbreeding in the grapevine cultivar Chardonnay.</title>
        <authorList>
            <person name="Roach M.J."/>
            <person name="Johnson D.L."/>
            <person name="Bohlmann J."/>
            <person name="van Vuuren H.J."/>
            <person name="Jones S.J."/>
            <person name="Pretorius I.S."/>
            <person name="Schmidt S.A."/>
            <person name="Borneman A.R."/>
        </authorList>
    </citation>
    <scope>NUCLEOTIDE SEQUENCE [LARGE SCALE GENOMIC DNA]</scope>
    <source>
        <strain evidence="2">cv. Chardonnay</strain>
        <tissue evidence="1">Leaf</tissue>
    </source>
</reference>